<keyword evidence="1" id="KW-1133">Transmembrane helix</keyword>
<dbReference type="EMBL" id="BAABJW010000002">
    <property type="protein sequence ID" value="GAA4810983.1"/>
    <property type="molecule type" value="Genomic_DNA"/>
</dbReference>
<dbReference type="Gene3D" id="2.130.10.10">
    <property type="entry name" value="YVTN repeat-like/Quinoprotein amine dehydrogenase"/>
    <property type="match status" value="2"/>
</dbReference>
<feature type="domain" description="HTH luxR-type" evidence="2">
    <location>
        <begin position="875"/>
        <end position="932"/>
    </location>
</feature>
<dbReference type="SUPFAM" id="SSF46894">
    <property type="entry name" value="C-terminal effector domain of the bipartite response regulators"/>
    <property type="match status" value="1"/>
</dbReference>
<dbReference type="Gene3D" id="1.10.10.10">
    <property type="entry name" value="Winged helix-like DNA-binding domain superfamily/Winged helix DNA-binding domain"/>
    <property type="match status" value="1"/>
</dbReference>
<comment type="caution">
    <text evidence="3">The sequence shown here is derived from an EMBL/GenBank/DDBJ whole genome shotgun (WGS) entry which is preliminary data.</text>
</comment>
<evidence type="ECO:0000256" key="1">
    <source>
        <dbReference type="SAM" id="Phobius"/>
    </source>
</evidence>
<keyword evidence="1" id="KW-0472">Membrane</keyword>
<accession>A0ABP9CGY5</accession>
<keyword evidence="4" id="KW-1185">Reference proteome</keyword>
<dbReference type="InterPro" id="IPR015943">
    <property type="entry name" value="WD40/YVTN_repeat-like_dom_sf"/>
</dbReference>
<organism evidence="3 4">
    <name type="scientific">Litoribaculum gwangyangense</name>
    <dbReference type="NCBI Taxonomy" id="1130722"/>
    <lineage>
        <taxon>Bacteria</taxon>
        <taxon>Pseudomonadati</taxon>
        <taxon>Bacteroidota</taxon>
        <taxon>Flavobacteriia</taxon>
        <taxon>Flavobacteriales</taxon>
        <taxon>Flavobacteriaceae</taxon>
        <taxon>Litoribaculum</taxon>
    </lineage>
</organism>
<protein>
    <submittedName>
        <fullName evidence="3">Triple tyrosine motif-containing protein</fullName>
    </submittedName>
</protein>
<dbReference type="SMART" id="SM00421">
    <property type="entry name" value="HTH_LUXR"/>
    <property type="match status" value="1"/>
</dbReference>
<name>A0ABP9CGY5_9FLAO</name>
<dbReference type="Gene3D" id="2.60.40.10">
    <property type="entry name" value="Immunoglobulins"/>
    <property type="match status" value="1"/>
</dbReference>
<feature type="transmembrane region" description="Helical" evidence="1">
    <location>
        <begin position="732"/>
        <end position="757"/>
    </location>
</feature>
<dbReference type="Pfam" id="PF07495">
    <property type="entry name" value="Y_Y_Y"/>
    <property type="match status" value="1"/>
</dbReference>
<dbReference type="InterPro" id="IPR000792">
    <property type="entry name" value="Tscrpt_reg_LuxR_C"/>
</dbReference>
<sequence>MNLTKLILFSLLFFTKTIILSQESPPIEIFTPKDYGGETQNWSISQSKEKYIYVANNKGLLEYNGANWQLYLSPNETIIRSVNVIDDLIYTGANSEFGYWQRNELGLLYYTSLSKNLEINFLEDEEFWNIVSIDEYILFQSLKRIYIYNKSNHSFNTIDSETIIYKIFKVDETIYFQKTKDGIYKIENGKPKLVSNDPVIQNNRLVNIFSSDEKLLIETENNGFYTLEIDTLSKWDIPANETLSEISVFRSIQLKDKSFILGTRSNGILHLTQEGEIDYNIDTIHGLGNNTVHWVFEDEEANIWLALENGINCINVKSPFSIYNDKDGKIGTVHTSIVFNDILYLGTNQGLFYKRLESNNDFKLLESIQEAVWCLVEIDDELFCGHDTGTSIVRNTSSEKISGNQQGTWSIKPINGRDDLLLQGNYDGLYILQKSDGTWKFRNKINGFDNSSKFFEIFNNQIFVSHEYKGVFKIKTDPDFFKAIEVEKNPSFTQEINSSLIKYNNELLYTFREGVHKYDSINNNFVKDTLLSKLFNKEEYTSGKLLFNKKTNTLWCFSKKNLNYLSLGKLSNIPKINKIPFSKSLPRGLTGYENMSYLNNKKYLIGTSTGFIILDLDKLKSNPYTITINSISKNCINCPDVIVNKKSKGSFENKENNIAFSFSVPEFEKYLDTEYQYRLDGMYQDWSEWSENSMAVFENLPYGNYTFKVRSRVGNTLTKNIESYSFKIKRPWFLSNVMIAIYILSILLFSIFMHNAYKRYYKKQREKLLQKTLQELELKELENKQQLMKFNNDKLRQDIESKNRELGISTMSLIKKNEFLNTIKKELQKEQNNNGVKKVIKIIDRNLNDNDDWHLFEEAFNNADKDFLKKIKNLHPSLTSNDLRLCAYLRLNLSSKEIAPLLNISPRSVEVKRYRLRKKMDLSHESSLTDYILKI</sequence>
<dbReference type="InterPro" id="IPR011123">
    <property type="entry name" value="Y_Y_Y"/>
</dbReference>
<evidence type="ECO:0000313" key="4">
    <source>
        <dbReference type="Proteomes" id="UP001501433"/>
    </source>
</evidence>
<evidence type="ECO:0000313" key="3">
    <source>
        <dbReference type="EMBL" id="GAA4810983.1"/>
    </source>
</evidence>
<dbReference type="Proteomes" id="UP001501433">
    <property type="component" value="Unassembled WGS sequence"/>
</dbReference>
<dbReference type="RefSeq" id="WP_345276595.1">
    <property type="nucleotide sequence ID" value="NZ_BAABJW010000002.1"/>
</dbReference>
<gene>
    <name evidence="3" type="ORF">GCM10023330_17720</name>
</gene>
<dbReference type="InterPro" id="IPR036388">
    <property type="entry name" value="WH-like_DNA-bd_sf"/>
</dbReference>
<dbReference type="InterPro" id="IPR016032">
    <property type="entry name" value="Sig_transdc_resp-reg_C-effctor"/>
</dbReference>
<dbReference type="InterPro" id="IPR013783">
    <property type="entry name" value="Ig-like_fold"/>
</dbReference>
<evidence type="ECO:0000259" key="2">
    <source>
        <dbReference type="SMART" id="SM00421"/>
    </source>
</evidence>
<reference evidence="4" key="1">
    <citation type="journal article" date="2019" name="Int. J. Syst. Evol. Microbiol.">
        <title>The Global Catalogue of Microorganisms (GCM) 10K type strain sequencing project: providing services to taxonomists for standard genome sequencing and annotation.</title>
        <authorList>
            <consortium name="The Broad Institute Genomics Platform"/>
            <consortium name="The Broad Institute Genome Sequencing Center for Infectious Disease"/>
            <person name="Wu L."/>
            <person name="Ma J."/>
        </authorList>
    </citation>
    <scope>NUCLEOTIDE SEQUENCE [LARGE SCALE GENOMIC DNA]</scope>
    <source>
        <strain evidence="4">JCM 18325</strain>
    </source>
</reference>
<proteinExistence type="predicted"/>
<keyword evidence="1" id="KW-0812">Transmembrane</keyword>